<name>A0A495R0Y6_9EURY</name>
<sequence>MDGNFGEFGIIPCDYLASRRVRCGLAFKYDHAATGTHARSHARWSLMGRRTLVAVARPDGRYDCRLAHWGVDADPIAQSRPLGNDWTPAAVLAAIDATHEQLVVLDGSVRTYAVCWLDPMLSAIDDIALARTADPESFRQWWVDRKDAACRALDSEGCDPAAVRRALLASLRNRASSVHCPDDASFLRGDR</sequence>
<dbReference type="Proteomes" id="UP000268233">
    <property type="component" value="Unassembled WGS sequence"/>
</dbReference>
<organism evidence="1 2">
    <name type="scientific">Haloarcula quadrata</name>
    <dbReference type="NCBI Taxonomy" id="182779"/>
    <lineage>
        <taxon>Archaea</taxon>
        <taxon>Methanobacteriati</taxon>
        <taxon>Methanobacteriota</taxon>
        <taxon>Stenosarchaea group</taxon>
        <taxon>Halobacteria</taxon>
        <taxon>Halobacteriales</taxon>
        <taxon>Haloarculaceae</taxon>
        <taxon>Haloarcula</taxon>
    </lineage>
</organism>
<dbReference type="EMBL" id="RBWW01000001">
    <property type="protein sequence ID" value="RKS80965.1"/>
    <property type="molecule type" value="Genomic_DNA"/>
</dbReference>
<dbReference type="AlphaFoldDB" id="A0A495R0Y6"/>
<evidence type="ECO:0000313" key="2">
    <source>
        <dbReference type="Proteomes" id="UP000268233"/>
    </source>
</evidence>
<protein>
    <submittedName>
        <fullName evidence="1">Uncharacterized protein</fullName>
    </submittedName>
</protein>
<gene>
    <name evidence="1" type="ORF">BDK61_0233</name>
</gene>
<keyword evidence="2" id="KW-1185">Reference proteome</keyword>
<proteinExistence type="predicted"/>
<evidence type="ECO:0000313" key="1">
    <source>
        <dbReference type="EMBL" id="RKS80965.1"/>
    </source>
</evidence>
<reference evidence="1 2" key="1">
    <citation type="submission" date="2018-10" db="EMBL/GenBank/DDBJ databases">
        <title>Genomic Encyclopedia of Archaeal and Bacterial Type Strains, Phase II (KMG-II): from individual species to whole genera.</title>
        <authorList>
            <person name="Goeker M."/>
        </authorList>
    </citation>
    <scope>NUCLEOTIDE SEQUENCE [LARGE SCALE GENOMIC DNA]</scope>
    <source>
        <strain evidence="1 2">DSM 11927</strain>
    </source>
</reference>
<dbReference type="Pfam" id="PF20509">
    <property type="entry name" value="DUF6735"/>
    <property type="match status" value="1"/>
</dbReference>
<dbReference type="InterPro" id="IPR046622">
    <property type="entry name" value="DUF6735"/>
</dbReference>
<comment type="caution">
    <text evidence="1">The sequence shown here is derived from an EMBL/GenBank/DDBJ whole genome shotgun (WGS) entry which is preliminary data.</text>
</comment>
<accession>A0A495R0Y6</accession>